<dbReference type="Pfam" id="PF14842">
    <property type="entry name" value="FliG_N"/>
    <property type="match status" value="1"/>
</dbReference>
<keyword evidence="14" id="KW-0969">Cilium</keyword>
<organism evidence="14 15">
    <name type="scientific">Afifella marina DSM 2698</name>
    <dbReference type="NCBI Taxonomy" id="1120955"/>
    <lineage>
        <taxon>Bacteria</taxon>
        <taxon>Pseudomonadati</taxon>
        <taxon>Pseudomonadota</taxon>
        <taxon>Alphaproteobacteria</taxon>
        <taxon>Hyphomicrobiales</taxon>
        <taxon>Afifellaceae</taxon>
        <taxon>Afifella</taxon>
    </lineage>
</organism>
<evidence type="ECO:0000259" key="11">
    <source>
        <dbReference type="Pfam" id="PF01706"/>
    </source>
</evidence>
<evidence type="ECO:0000256" key="2">
    <source>
        <dbReference type="ARBA" id="ARBA00004413"/>
    </source>
</evidence>
<evidence type="ECO:0000313" key="14">
    <source>
        <dbReference type="EMBL" id="SCZ28907.1"/>
    </source>
</evidence>
<accession>A0A1G5MUH2</accession>
<keyword evidence="9" id="KW-0975">Bacterial flagellum</keyword>
<dbReference type="Pfam" id="PF14841">
    <property type="entry name" value="FliG_M"/>
    <property type="match status" value="1"/>
</dbReference>
<dbReference type="InterPro" id="IPR011002">
    <property type="entry name" value="FliG_a-hlx"/>
</dbReference>
<dbReference type="RefSeq" id="WP_092810341.1">
    <property type="nucleotide sequence ID" value="NZ_FMVW01000002.1"/>
</dbReference>
<feature type="domain" description="Flagellar motor switch protein FliG C-terminal" evidence="11">
    <location>
        <begin position="225"/>
        <end position="331"/>
    </location>
</feature>
<evidence type="ECO:0000256" key="1">
    <source>
        <dbReference type="ARBA" id="ARBA00004117"/>
    </source>
</evidence>
<protein>
    <recommendedName>
        <fullName evidence="4">Flagellar motor switch protein FliG</fullName>
    </recommendedName>
</protein>
<dbReference type="Pfam" id="PF01706">
    <property type="entry name" value="FliG_C"/>
    <property type="match status" value="1"/>
</dbReference>
<evidence type="ECO:0000313" key="15">
    <source>
        <dbReference type="Proteomes" id="UP000199347"/>
    </source>
</evidence>
<dbReference type="GO" id="GO:0009425">
    <property type="term" value="C:bacterial-type flagellum basal body"/>
    <property type="evidence" value="ECO:0007669"/>
    <property type="project" value="UniProtKB-SubCell"/>
</dbReference>
<evidence type="ECO:0000256" key="6">
    <source>
        <dbReference type="ARBA" id="ARBA00022500"/>
    </source>
</evidence>
<dbReference type="EMBL" id="FMVW01000002">
    <property type="protein sequence ID" value="SCZ28907.1"/>
    <property type="molecule type" value="Genomic_DNA"/>
</dbReference>
<comment type="function">
    <text evidence="10">FliG is one of three proteins (FliG, FliN, FliM) that forms the rotor-mounted switch complex (C ring), located at the base of the basal body. This complex interacts with the CheY and CheZ chemotaxis proteins, in addition to contacting components of the motor that determine the direction of flagellar rotation.</text>
</comment>
<feature type="domain" description="Flagellar motor switch protein FliG N-terminal" evidence="13">
    <location>
        <begin position="14"/>
        <end position="115"/>
    </location>
</feature>
<dbReference type="InterPro" id="IPR032779">
    <property type="entry name" value="FliG_M"/>
</dbReference>
<keyword evidence="6" id="KW-0145">Chemotaxis</keyword>
<dbReference type="OrthoDB" id="9780302at2"/>
<dbReference type="Gene3D" id="1.10.220.30">
    <property type="match status" value="3"/>
</dbReference>
<dbReference type="STRING" id="1120955.SAMN03080610_01060"/>
<comment type="similarity">
    <text evidence="3">Belongs to the FliG family.</text>
</comment>
<gene>
    <name evidence="14" type="ORF">SAMN03080610_01060</name>
</gene>
<dbReference type="GO" id="GO:0006935">
    <property type="term" value="P:chemotaxis"/>
    <property type="evidence" value="ECO:0007669"/>
    <property type="project" value="UniProtKB-KW"/>
</dbReference>
<dbReference type="InterPro" id="IPR023087">
    <property type="entry name" value="Flg_Motor_Flig_C"/>
</dbReference>
<evidence type="ECO:0000256" key="7">
    <source>
        <dbReference type="ARBA" id="ARBA00022779"/>
    </source>
</evidence>
<dbReference type="GO" id="GO:0071973">
    <property type="term" value="P:bacterial-type flagellum-dependent cell motility"/>
    <property type="evidence" value="ECO:0007669"/>
    <property type="project" value="InterPro"/>
</dbReference>
<evidence type="ECO:0000256" key="8">
    <source>
        <dbReference type="ARBA" id="ARBA00023136"/>
    </source>
</evidence>
<dbReference type="PANTHER" id="PTHR30534">
    <property type="entry name" value="FLAGELLAR MOTOR SWITCH PROTEIN FLIG"/>
    <property type="match status" value="1"/>
</dbReference>
<evidence type="ECO:0000256" key="10">
    <source>
        <dbReference type="ARBA" id="ARBA00025598"/>
    </source>
</evidence>
<keyword evidence="15" id="KW-1185">Reference proteome</keyword>
<evidence type="ECO:0000259" key="12">
    <source>
        <dbReference type="Pfam" id="PF14841"/>
    </source>
</evidence>
<keyword evidence="8" id="KW-0472">Membrane</keyword>
<sequence>MAATANKPPVPRPLQGPDRVAALLMAMGKPAAARVMKHFDPEEIKIITRSVATLKSVPPQQIEQLIEEFASNFLNGAQLVGTTGEVEKLLEGVLPPDQIGEIMADVMGNASRSIWDRMSNVSENLIAAYILKEHPQTAALILSKVKPTCAAKVMGHLPPDRRNEVMRRMLGFKPMVDETMRIIERVVHEDFMTNLSRNQGADPHAKMADIVNKMERDHMEDVLNSLSESRPKSAEILKSLLFTFDDISKLTPKARTALFDRAPTDKVVMSLKGTDAEFREIILSSLSSRVRRMVEQELNSSEPAPHREVTDARRVITDMALDMAGKGEIDLNSDNEEDAYVM</sequence>
<dbReference type="InterPro" id="IPR000090">
    <property type="entry name" value="Flg_Motor_Flig"/>
</dbReference>
<dbReference type="AlphaFoldDB" id="A0A1G5MUH2"/>
<keyword evidence="14" id="KW-0966">Cell projection</keyword>
<evidence type="ECO:0000256" key="9">
    <source>
        <dbReference type="ARBA" id="ARBA00023143"/>
    </source>
</evidence>
<dbReference type="SUPFAM" id="SSF48029">
    <property type="entry name" value="FliG"/>
    <property type="match status" value="2"/>
</dbReference>
<comment type="subcellular location">
    <subcellularLocation>
        <location evidence="1">Bacterial flagellum basal body</location>
    </subcellularLocation>
    <subcellularLocation>
        <location evidence="2">Cell membrane</location>
        <topology evidence="2">Peripheral membrane protein</topology>
        <orientation evidence="2">Cytoplasmic side</orientation>
    </subcellularLocation>
</comment>
<keyword evidence="14" id="KW-0282">Flagellum</keyword>
<evidence type="ECO:0000256" key="3">
    <source>
        <dbReference type="ARBA" id="ARBA00010299"/>
    </source>
</evidence>
<proteinExistence type="inferred from homology"/>
<dbReference type="PRINTS" id="PR00954">
    <property type="entry name" value="FLGMOTORFLIG"/>
</dbReference>
<keyword evidence="7" id="KW-0283">Flagellar rotation</keyword>
<dbReference type="PANTHER" id="PTHR30534:SF0">
    <property type="entry name" value="FLAGELLAR MOTOR SWITCH PROTEIN FLIG"/>
    <property type="match status" value="1"/>
</dbReference>
<name>A0A1G5MUH2_AFIMA</name>
<reference evidence="14 15" key="1">
    <citation type="submission" date="2016-10" db="EMBL/GenBank/DDBJ databases">
        <authorList>
            <person name="de Groot N.N."/>
        </authorList>
    </citation>
    <scope>NUCLEOTIDE SEQUENCE [LARGE SCALE GENOMIC DNA]</scope>
    <source>
        <strain evidence="14 15">DSM 2698</strain>
    </source>
</reference>
<keyword evidence="5" id="KW-1003">Cell membrane</keyword>
<dbReference type="Proteomes" id="UP000199347">
    <property type="component" value="Unassembled WGS sequence"/>
</dbReference>
<feature type="domain" description="Flagellar motor switch protein FliG middle" evidence="12">
    <location>
        <begin position="125"/>
        <end position="196"/>
    </location>
</feature>
<dbReference type="InterPro" id="IPR028263">
    <property type="entry name" value="FliG_N"/>
</dbReference>
<evidence type="ECO:0000256" key="5">
    <source>
        <dbReference type="ARBA" id="ARBA00022475"/>
    </source>
</evidence>
<dbReference type="GO" id="GO:0005886">
    <property type="term" value="C:plasma membrane"/>
    <property type="evidence" value="ECO:0007669"/>
    <property type="project" value="UniProtKB-SubCell"/>
</dbReference>
<dbReference type="GO" id="GO:0003774">
    <property type="term" value="F:cytoskeletal motor activity"/>
    <property type="evidence" value="ECO:0007669"/>
    <property type="project" value="InterPro"/>
</dbReference>
<evidence type="ECO:0000256" key="4">
    <source>
        <dbReference type="ARBA" id="ARBA00021870"/>
    </source>
</evidence>
<evidence type="ECO:0000259" key="13">
    <source>
        <dbReference type="Pfam" id="PF14842"/>
    </source>
</evidence>